<sequence>MVSDAATDKVMSWTDAGNSFVIWDAHAFERDLLSRHFKHRNFSSFIRQLNTYVRLPRPPRLFPGFRKVDPDRWEWANEGFLRDQKHLLKIIKRKKRPQEAGRELEKAPVKAAPGTENIEIGRYGGLVKEVETLKRDKALLMKQLVDLRLYQQSSNLEVQSLIQRLQVMEQNQKQMMALLAIVVQNPSLLNQLVQQQQQQRRNNCVYEDGNKKRRFPALEQGPVTDHETSGSGAEIIQYRPPVPETSSQVIADEAFLSATAQPISSAALNMPMDIDTQTTLGNLNTQGSSGDIFADMPALPDFEDMHLWFSEDGEPTLTIQDYDEFPQSGQDCQMEAQHNYNNPQHVFYVTVYWKLVLDSRTSITPDSSVWDTPRPNGSFDKHVRRRSATHHRGNVQRAALPRVQGRPRESVARGAPAPTHQIPFDQRGRHPQPWRRIRRGGIGTESQSRPSCLRALPLLVHDQGMEQQGDPTGRCYRGDDLRHVLNHRTTKVITVGVDSLGWVDLWRGILLCNVLDESPVVRYLSFPRPMPGNSRHVGTSSSRPFRDVICVGDKFRFIEVEYHQDAESDDDDVTDYGWRATSMERTIASDWNTCSSVDTGDIVLAGQSWDLVSHRVWDDDEQRLSLRKFECFSPTLGMDDDIFYMMTRPLGSNDKPLGLFAALDMRNMDMRLVSFSTERMSYIDPNYCPCVVSRYFNNTSVAHILCLISFFRVQKVAGKNTTGENLRWIGLVKLTPGYSCCHSDAHVIRDFSLLGAKSLPVTDKDECKIVDTICTNIAPVIALARSLVKALLPKRLADPLYSLQSVDRTLQYGELPLTQYLRRLARQSVALKRFAMWELSPKGMQYEN</sequence>
<dbReference type="GO" id="GO:0006357">
    <property type="term" value="P:regulation of transcription by RNA polymerase II"/>
    <property type="evidence" value="ECO:0007669"/>
    <property type="project" value="TreeGrafter"/>
</dbReference>
<evidence type="ECO:0000259" key="11">
    <source>
        <dbReference type="SMART" id="SM00415"/>
    </source>
</evidence>
<proteinExistence type="inferred from homology"/>
<evidence type="ECO:0000256" key="8">
    <source>
        <dbReference type="ARBA" id="ARBA00023242"/>
    </source>
</evidence>
<dbReference type="GO" id="GO:0000978">
    <property type="term" value="F:RNA polymerase II cis-regulatory region sequence-specific DNA binding"/>
    <property type="evidence" value="ECO:0007669"/>
    <property type="project" value="TreeGrafter"/>
</dbReference>
<feature type="region of interest" description="Disordered" evidence="10">
    <location>
        <begin position="374"/>
        <end position="448"/>
    </location>
</feature>
<keyword evidence="5" id="KW-0346">Stress response</keyword>
<dbReference type="GO" id="GO:0034605">
    <property type="term" value="P:cellular response to heat"/>
    <property type="evidence" value="ECO:0007669"/>
    <property type="project" value="TreeGrafter"/>
</dbReference>
<keyword evidence="8" id="KW-0539">Nucleus</keyword>
<name>M8B215_AEGTA</name>
<accession>M8B215</accession>
<evidence type="ECO:0000256" key="1">
    <source>
        <dbReference type="ARBA" id="ARBA00004123"/>
    </source>
</evidence>
<dbReference type="Pfam" id="PF07762">
    <property type="entry name" value="DUF1618"/>
    <property type="match status" value="1"/>
</dbReference>
<evidence type="ECO:0000256" key="10">
    <source>
        <dbReference type="SAM" id="MobiDB-lite"/>
    </source>
</evidence>
<dbReference type="InterPro" id="IPR000232">
    <property type="entry name" value="HSF_DNA-bd"/>
</dbReference>
<dbReference type="Pfam" id="PF00447">
    <property type="entry name" value="HSF_DNA-bind"/>
    <property type="match status" value="1"/>
</dbReference>
<evidence type="ECO:0000256" key="4">
    <source>
        <dbReference type="ARBA" id="ARBA00023015"/>
    </source>
</evidence>
<evidence type="ECO:0000256" key="9">
    <source>
        <dbReference type="RuleBase" id="RU004020"/>
    </source>
</evidence>
<keyword evidence="6" id="KW-0238">DNA-binding</keyword>
<comment type="similarity">
    <text evidence="9">Belongs to the HSF family.</text>
</comment>
<keyword evidence="3" id="KW-0597">Phosphoprotein</keyword>
<dbReference type="AlphaFoldDB" id="M8B215"/>
<comment type="subunit">
    <text evidence="2">Homotrimer.</text>
</comment>
<evidence type="ECO:0000256" key="5">
    <source>
        <dbReference type="ARBA" id="ARBA00023016"/>
    </source>
</evidence>
<feature type="compositionally biased region" description="Basic residues" evidence="10">
    <location>
        <begin position="382"/>
        <end position="394"/>
    </location>
</feature>
<dbReference type="InterPro" id="IPR036390">
    <property type="entry name" value="WH_DNA-bd_sf"/>
</dbReference>
<dbReference type="InterPro" id="IPR036388">
    <property type="entry name" value="WH-like_DNA-bd_sf"/>
</dbReference>
<dbReference type="SUPFAM" id="SSF46785">
    <property type="entry name" value="Winged helix' DNA-binding domain"/>
    <property type="match status" value="1"/>
</dbReference>
<evidence type="ECO:0000313" key="12">
    <source>
        <dbReference type="EnsemblPlants" id="EMT07635"/>
    </source>
</evidence>
<dbReference type="SMART" id="SM00415">
    <property type="entry name" value="HSF"/>
    <property type="match status" value="1"/>
</dbReference>
<feature type="domain" description="HSF-type DNA-binding" evidence="11">
    <location>
        <begin position="1"/>
        <end position="94"/>
    </location>
</feature>
<dbReference type="EnsemblPlants" id="EMT07635">
    <property type="protein sequence ID" value="EMT07635"/>
    <property type="gene ID" value="F775_00412"/>
</dbReference>
<feature type="compositionally biased region" description="Basic residues" evidence="10">
    <location>
        <begin position="429"/>
        <end position="439"/>
    </location>
</feature>
<keyword evidence="4" id="KW-0805">Transcription regulation</keyword>
<comment type="subcellular location">
    <subcellularLocation>
        <location evidence="1">Nucleus</location>
    </subcellularLocation>
</comment>
<evidence type="ECO:0000256" key="6">
    <source>
        <dbReference type="ARBA" id="ARBA00023125"/>
    </source>
</evidence>
<keyword evidence="7" id="KW-0804">Transcription</keyword>
<dbReference type="FunFam" id="1.10.10.10:FF:000037">
    <property type="entry name" value="Heat stress transcription factor B-4"/>
    <property type="match status" value="1"/>
</dbReference>
<protein>
    <submittedName>
        <fullName evidence="12">Heat stress transcription factor A-9</fullName>
    </submittedName>
</protein>
<dbReference type="GO" id="GO:0003700">
    <property type="term" value="F:DNA-binding transcription factor activity"/>
    <property type="evidence" value="ECO:0007669"/>
    <property type="project" value="InterPro"/>
</dbReference>
<organism evidence="12">
    <name type="scientific">Aegilops tauschii</name>
    <name type="common">Tausch's goatgrass</name>
    <name type="synonym">Aegilops squarrosa</name>
    <dbReference type="NCBI Taxonomy" id="37682"/>
    <lineage>
        <taxon>Eukaryota</taxon>
        <taxon>Viridiplantae</taxon>
        <taxon>Streptophyta</taxon>
        <taxon>Embryophyta</taxon>
        <taxon>Tracheophyta</taxon>
        <taxon>Spermatophyta</taxon>
        <taxon>Magnoliopsida</taxon>
        <taxon>Liliopsida</taxon>
        <taxon>Poales</taxon>
        <taxon>Poaceae</taxon>
        <taxon>BOP clade</taxon>
        <taxon>Pooideae</taxon>
        <taxon>Triticodae</taxon>
        <taxon>Triticeae</taxon>
        <taxon>Triticinae</taxon>
        <taxon>Aegilops</taxon>
    </lineage>
</organism>
<evidence type="ECO:0000256" key="3">
    <source>
        <dbReference type="ARBA" id="ARBA00022553"/>
    </source>
</evidence>
<evidence type="ECO:0000256" key="7">
    <source>
        <dbReference type="ARBA" id="ARBA00023163"/>
    </source>
</evidence>
<dbReference type="Gene3D" id="1.10.10.10">
    <property type="entry name" value="Winged helix-like DNA-binding domain superfamily/Winged helix DNA-binding domain"/>
    <property type="match status" value="1"/>
</dbReference>
<reference evidence="12" key="1">
    <citation type="submission" date="2015-06" db="UniProtKB">
        <authorList>
            <consortium name="EnsemblPlants"/>
        </authorList>
    </citation>
    <scope>IDENTIFICATION</scope>
</reference>
<dbReference type="PANTHER" id="PTHR10015">
    <property type="entry name" value="HEAT SHOCK TRANSCRIPTION FACTOR"/>
    <property type="match status" value="1"/>
</dbReference>
<dbReference type="PANTHER" id="PTHR10015:SF407">
    <property type="entry name" value="HEAT STRESS TRANSCRIPTION FACTOR A-9"/>
    <property type="match status" value="1"/>
</dbReference>
<dbReference type="InterPro" id="IPR011676">
    <property type="entry name" value="DUF1618"/>
</dbReference>
<evidence type="ECO:0000256" key="2">
    <source>
        <dbReference type="ARBA" id="ARBA00011233"/>
    </source>
</evidence>
<dbReference type="GO" id="GO:0005634">
    <property type="term" value="C:nucleus"/>
    <property type="evidence" value="ECO:0007669"/>
    <property type="project" value="UniProtKB-SubCell"/>
</dbReference>